<evidence type="ECO:0000256" key="3">
    <source>
        <dbReference type="ARBA" id="ARBA00022452"/>
    </source>
</evidence>
<keyword evidence="8 12" id="KW-0798">TonB box</keyword>
<feature type="domain" description="TonB-dependent receptor plug" evidence="15">
    <location>
        <begin position="79"/>
        <end position="186"/>
    </location>
</feature>
<keyword evidence="7" id="KW-0406">Ion transport</keyword>
<evidence type="ECO:0000256" key="10">
    <source>
        <dbReference type="ARBA" id="ARBA00023237"/>
    </source>
</evidence>
<dbReference type="GO" id="GO:0006826">
    <property type="term" value="P:iron ion transport"/>
    <property type="evidence" value="ECO:0007669"/>
    <property type="project" value="UniProtKB-KW"/>
</dbReference>
<dbReference type="CDD" id="cd01347">
    <property type="entry name" value="ligand_gated_channel"/>
    <property type="match status" value="1"/>
</dbReference>
<dbReference type="InterPro" id="IPR000531">
    <property type="entry name" value="Beta-barrel_TonB"/>
</dbReference>
<dbReference type="PANTHER" id="PTHR32552:SF81">
    <property type="entry name" value="TONB-DEPENDENT OUTER MEMBRANE RECEPTOR"/>
    <property type="match status" value="1"/>
</dbReference>
<protein>
    <submittedName>
        <fullName evidence="16">Vitamin B12 transporter BtuB</fullName>
    </submittedName>
</protein>
<comment type="similarity">
    <text evidence="11 12">Belongs to the TonB-dependent receptor family.</text>
</comment>
<dbReference type="Pfam" id="PF00593">
    <property type="entry name" value="TonB_dep_Rec_b-barrel"/>
    <property type="match status" value="1"/>
</dbReference>
<dbReference type="GO" id="GO:0009279">
    <property type="term" value="C:cell outer membrane"/>
    <property type="evidence" value="ECO:0007669"/>
    <property type="project" value="UniProtKB-SubCell"/>
</dbReference>
<keyword evidence="17" id="KW-1185">Reference proteome</keyword>
<reference evidence="16 17" key="1">
    <citation type="submission" date="2020-04" db="EMBL/GenBank/DDBJ databases">
        <authorList>
            <person name="De Canck E."/>
        </authorList>
    </citation>
    <scope>NUCLEOTIDE SEQUENCE [LARGE SCALE GENOMIC DNA]</scope>
    <source>
        <strain evidence="16 17">LMG 28688</strain>
    </source>
</reference>
<gene>
    <name evidence="16" type="primary">btuB_2</name>
    <name evidence="16" type="ORF">LMG28688_05718</name>
</gene>
<dbReference type="EMBL" id="CADIKL010000039">
    <property type="protein sequence ID" value="CAB3803161.1"/>
    <property type="molecule type" value="Genomic_DNA"/>
</dbReference>
<dbReference type="Pfam" id="PF07715">
    <property type="entry name" value="Plug"/>
    <property type="match status" value="1"/>
</dbReference>
<dbReference type="AlphaFoldDB" id="A0A6J5GSY6"/>
<keyword evidence="13" id="KW-0732">Signal</keyword>
<keyword evidence="9 11" id="KW-0472">Membrane</keyword>
<proteinExistence type="inferred from homology"/>
<evidence type="ECO:0000313" key="17">
    <source>
        <dbReference type="Proteomes" id="UP000494119"/>
    </source>
</evidence>
<evidence type="ECO:0000256" key="7">
    <source>
        <dbReference type="ARBA" id="ARBA00023065"/>
    </source>
</evidence>
<keyword evidence="3 11" id="KW-1134">Transmembrane beta strand</keyword>
<evidence type="ECO:0000256" key="4">
    <source>
        <dbReference type="ARBA" id="ARBA00022496"/>
    </source>
</evidence>
<dbReference type="PANTHER" id="PTHR32552">
    <property type="entry name" value="FERRICHROME IRON RECEPTOR-RELATED"/>
    <property type="match status" value="1"/>
</dbReference>
<evidence type="ECO:0000256" key="8">
    <source>
        <dbReference type="ARBA" id="ARBA00023077"/>
    </source>
</evidence>
<keyword evidence="5 11" id="KW-0812">Transmembrane</keyword>
<sequence>MKDLHTLYRLTTLAAAVLSATSAWAQEAATTGAAAAEAVAAPVAASGVAGARNTNGTKGDKSVRLGDFTVTARRRSESAQKVPAPISTVSGQELERQRLYRIQDLQQTLPSVNVAFINPRQSSISIRGIGNNPASDNLESSVGVYLDNVYLGRPGMAVFDLLDVQQIDLLRGPQGTLFGKNSTAGVLNISTRPPQFHTEGYLEQSVGNSGYAQTKAHLSGPLSDTLAGTLDLEHTHSDGNVTNLYNGSTLNGTSNYGVRGQLLWKPNNDLSVRFIADYNTQNADTGALLLYGTPPGGTYLSRAALLGVTPVTDPSRYQVNTDTTPHMNVHQGGVSTEVNYKLPSGYQLTSITAARFWNFAPTNDADGLPVPAITNAGVSVNDHQISQELRLASPTGGAVDWVVGAYYFYQQTNNSTLTAFGPDADLFQFGVNRDILNGVTSISPASVQTNSAALFAQATWHIDPRADLTAGVRGTYEDKSGYVNRDAPIGGASLSGARLAARNAAVGAYQSGDLNQSSVSPSAMLNFSYKLAPDVLAYATLAHGEKSGGINMAVGSAPALGANSLLFGAERANDAELGIKSEWLEHKLIVNANLFWTQINGYQATTYVTVPASGLVTQVLANGANVRSRGVELDVRAKPVRGLTVGFNASYVDATYSSYPNGPCAAEVTLATHATTCDLTGKQVSGAPRWIANLSAQYEFNLGNDIDQYITGVWSLRSDQYGTLDDSAYGKLPGYGILNLATGWRLNSGAHKWDLSIWAHNVFNKKYYLASFASVQNTYTAMAGDSRMVGATLRFTY</sequence>
<organism evidence="16 17">
    <name type="scientific">Paraburkholderia caffeinitolerans</name>
    <dbReference type="NCBI Taxonomy" id="1723730"/>
    <lineage>
        <taxon>Bacteria</taxon>
        <taxon>Pseudomonadati</taxon>
        <taxon>Pseudomonadota</taxon>
        <taxon>Betaproteobacteria</taxon>
        <taxon>Burkholderiales</taxon>
        <taxon>Burkholderiaceae</taxon>
        <taxon>Paraburkholderia</taxon>
    </lineage>
</organism>
<dbReference type="Gene3D" id="2.40.170.20">
    <property type="entry name" value="TonB-dependent receptor, beta-barrel domain"/>
    <property type="match status" value="1"/>
</dbReference>
<evidence type="ECO:0000256" key="6">
    <source>
        <dbReference type="ARBA" id="ARBA00023004"/>
    </source>
</evidence>
<evidence type="ECO:0000259" key="14">
    <source>
        <dbReference type="Pfam" id="PF00593"/>
    </source>
</evidence>
<dbReference type="Proteomes" id="UP000494119">
    <property type="component" value="Unassembled WGS sequence"/>
</dbReference>
<dbReference type="InterPro" id="IPR039426">
    <property type="entry name" value="TonB-dep_rcpt-like"/>
</dbReference>
<feature type="chain" id="PRO_5026951356" evidence="13">
    <location>
        <begin position="26"/>
        <end position="797"/>
    </location>
</feature>
<dbReference type="InterPro" id="IPR036942">
    <property type="entry name" value="Beta-barrel_TonB_sf"/>
</dbReference>
<feature type="signal peptide" evidence="13">
    <location>
        <begin position="1"/>
        <end position="25"/>
    </location>
</feature>
<evidence type="ECO:0000259" key="15">
    <source>
        <dbReference type="Pfam" id="PF07715"/>
    </source>
</evidence>
<keyword evidence="10 11" id="KW-0998">Cell outer membrane</keyword>
<dbReference type="SUPFAM" id="SSF56935">
    <property type="entry name" value="Porins"/>
    <property type="match status" value="1"/>
</dbReference>
<accession>A0A6J5GSY6</accession>
<keyword evidence="6" id="KW-0408">Iron</keyword>
<dbReference type="InterPro" id="IPR012910">
    <property type="entry name" value="Plug_dom"/>
</dbReference>
<evidence type="ECO:0000256" key="9">
    <source>
        <dbReference type="ARBA" id="ARBA00023136"/>
    </source>
</evidence>
<evidence type="ECO:0000313" key="16">
    <source>
        <dbReference type="EMBL" id="CAB3803161.1"/>
    </source>
</evidence>
<feature type="domain" description="TonB-dependent receptor-like beta-barrel" evidence="14">
    <location>
        <begin position="292"/>
        <end position="762"/>
    </location>
</feature>
<dbReference type="PROSITE" id="PS52016">
    <property type="entry name" value="TONB_DEPENDENT_REC_3"/>
    <property type="match status" value="1"/>
</dbReference>
<keyword evidence="4" id="KW-0410">Iron transport</keyword>
<evidence type="ECO:0000256" key="11">
    <source>
        <dbReference type="PROSITE-ProRule" id="PRU01360"/>
    </source>
</evidence>
<evidence type="ECO:0000256" key="13">
    <source>
        <dbReference type="SAM" id="SignalP"/>
    </source>
</evidence>
<keyword evidence="2 11" id="KW-0813">Transport</keyword>
<dbReference type="RefSeq" id="WP_175197530.1">
    <property type="nucleotide sequence ID" value="NZ_CADIKL010000039.1"/>
</dbReference>
<evidence type="ECO:0000256" key="5">
    <source>
        <dbReference type="ARBA" id="ARBA00022692"/>
    </source>
</evidence>
<name>A0A6J5GSY6_9BURK</name>
<comment type="subcellular location">
    <subcellularLocation>
        <location evidence="1 11">Cell outer membrane</location>
        <topology evidence="1 11">Multi-pass membrane protein</topology>
    </subcellularLocation>
</comment>
<evidence type="ECO:0000256" key="12">
    <source>
        <dbReference type="RuleBase" id="RU003357"/>
    </source>
</evidence>
<evidence type="ECO:0000256" key="2">
    <source>
        <dbReference type="ARBA" id="ARBA00022448"/>
    </source>
</evidence>
<evidence type="ECO:0000256" key="1">
    <source>
        <dbReference type="ARBA" id="ARBA00004571"/>
    </source>
</evidence>